<feature type="binding site" evidence="8">
    <location>
        <position position="264"/>
    </location>
    <ligand>
        <name>Fe(2+)</name>
        <dbReference type="ChEBI" id="CHEBI:29033"/>
    </ligand>
</feature>
<proteinExistence type="inferred from homology"/>
<dbReference type="InterPro" id="IPR019772">
    <property type="entry name" value="Ferrochelatase_AS"/>
</dbReference>
<dbReference type="RefSeq" id="WP_117273826.1">
    <property type="nucleotide sequence ID" value="NZ_LS992154.1"/>
</dbReference>
<gene>
    <name evidence="8 10" type="primary">hemH</name>
    <name evidence="10" type="ORF">C834K_0146</name>
</gene>
<dbReference type="NCBIfam" id="TIGR00109">
    <property type="entry name" value="hemH"/>
    <property type="match status" value="1"/>
</dbReference>
<comment type="subcellular location">
    <subcellularLocation>
        <location evidence="8 9">Cytoplasm</location>
    </subcellularLocation>
</comment>
<keyword evidence="2 8" id="KW-0963">Cytoplasm</keyword>
<dbReference type="InterPro" id="IPR001015">
    <property type="entry name" value="Ferrochelatase"/>
</dbReference>
<dbReference type="AlphaFoldDB" id="A0A3B0PR17"/>
<dbReference type="OrthoDB" id="9809741at2"/>
<accession>A0A3B0PR17</accession>
<dbReference type="EMBL" id="LS992154">
    <property type="protein sequence ID" value="SYX08628.1"/>
    <property type="molecule type" value="Genomic_DNA"/>
</dbReference>
<dbReference type="UniPathway" id="UPA00252">
    <property type="reaction ID" value="UER00325"/>
</dbReference>
<keyword evidence="11" id="KW-1185">Reference proteome</keyword>
<name>A0A3B0PR17_9CHLA</name>
<dbReference type="GO" id="GO:0006783">
    <property type="term" value="P:heme biosynthetic process"/>
    <property type="evidence" value="ECO:0007669"/>
    <property type="project" value="UniProtKB-UniRule"/>
</dbReference>
<dbReference type="SUPFAM" id="SSF53800">
    <property type="entry name" value="Chelatase"/>
    <property type="match status" value="1"/>
</dbReference>
<comment type="catalytic activity">
    <reaction evidence="7">
        <text>Fe-coproporphyrin III + 2 H(+) = coproporphyrin III + Fe(2+)</text>
        <dbReference type="Rhea" id="RHEA:49572"/>
        <dbReference type="ChEBI" id="CHEBI:15378"/>
        <dbReference type="ChEBI" id="CHEBI:29033"/>
        <dbReference type="ChEBI" id="CHEBI:68438"/>
        <dbReference type="ChEBI" id="CHEBI:131725"/>
        <dbReference type="EC" id="4.99.1.9"/>
    </reaction>
    <physiologicalReaction direction="right-to-left" evidence="7">
        <dbReference type="Rhea" id="RHEA:49574"/>
    </physiologicalReaction>
</comment>
<dbReference type="InterPro" id="IPR033644">
    <property type="entry name" value="Ferrochelatase_C"/>
</dbReference>
<dbReference type="InterPro" id="IPR033659">
    <property type="entry name" value="Ferrochelatase_N"/>
</dbReference>
<dbReference type="GO" id="GO:0046872">
    <property type="term" value="F:metal ion binding"/>
    <property type="evidence" value="ECO:0007669"/>
    <property type="project" value="UniProtKB-KW"/>
</dbReference>
<keyword evidence="6 8" id="KW-0627">Porphyrin biosynthesis</keyword>
<evidence type="ECO:0000256" key="9">
    <source>
        <dbReference type="RuleBase" id="RU000607"/>
    </source>
</evidence>
<evidence type="ECO:0000256" key="6">
    <source>
        <dbReference type="ARBA" id="ARBA00023244"/>
    </source>
</evidence>
<evidence type="ECO:0000256" key="8">
    <source>
        <dbReference type="HAMAP-Rule" id="MF_00323"/>
    </source>
</evidence>
<dbReference type="Pfam" id="PF00762">
    <property type="entry name" value="Ferrochelatase"/>
    <property type="match status" value="1"/>
</dbReference>
<dbReference type="Gene3D" id="3.40.50.1400">
    <property type="match status" value="2"/>
</dbReference>
<dbReference type="GO" id="GO:0004325">
    <property type="term" value="F:ferrochelatase activity"/>
    <property type="evidence" value="ECO:0007669"/>
    <property type="project" value="UniProtKB-UniRule"/>
</dbReference>
<reference evidence="11" key="1">
    <citation type="submission" date="2017-11" db="EMBL/GenBank/DDBJ databases">
        <authorList>
            <person name="Seth-Smith MB H."/>
        </authorList>
    </citation>
    <scope>NUCLEOTIDE SEQUENCE [LARGE SCALE GENOMIC DNA]</scope>
</reference>
<comment type="pathway">
    <text evidence="8 9">Porphyrin-containing compound metabolism; protoheme biosynthesis; protoheme from protoporphyrin-IX: step 1/1.</text>
</comment>
<evidence type="ECO:0000256" key="4">
    <source>
        <dbReference type="ARBA" id="ARBA00023133"/>
    </source>
</evidence>
<comment type="similarity">
    <text evidence="1 8 9">Belongs to the ferrochelatase family.</text>
</comment>
<dbReference type="Proteomes" id="UP000258476">
    <property type="component" value="Chromosome"/>
</dbReference>
<keyword evidence="8" id="KW-0479">Metal-binding</keyword>
<evidence type="ECO:0000313" key="11">
    <source>
        <dbReference type="Proteomes" id="UP000258476"/>
    </source>
</evidence>
<evidence type="ECO:0000313" key="10">
    <source>
        <dbReference type="EMBL" id="SYX08628.1"/>
    </source>
</evidence>
<organism evidence="10 11">
    <name type="scientific">Chlamydia poikilotherma</name>
    <dbReference type="NCBI Taxonomy" id="1967783"/>
    <lineage>
        <taxon>Bacteria</taxon>
        <taxon>Pseudomonadati</taxon>
        <taxon>Chlamydiota</taxon>
        <taxon>Chlamydiia</taxon>
        <taxon>Chlamydiales</taxon>
        <taxon>Chlamydiaceae</taxon>
        <taxon>Chlamydia/Chlamydophila group</taxon>
        <taxon>Chlamydia</taxon>
    </lineage>
</organism>
<dbReference type="EC" id="4.98.1.1" evidence="8 9"/>
<dbReference type="CDD" id="cd03411">
    <property type="entry name" value="Ferrochelatase_N"/>
    <property type="match status" value="1"/>
</dbReference>
<protein>
    <recommendedName>
        <fullName evidence="8 9">Ferrochelatase</fullName>
        <ecNumber evidence="8 9">4.98.1.1</ecNumber>
    </recommendedName>
    <alternativeName>
        <fullName evidence="8">Heme synthase</fullName>
    </alternativeName>
    <alternativeName>
        <fullName evidence="8">Protoheme ferro-lyase</fullName>
    </alternativeName>
</protein>
<evidence type="ECO:0000256" key="3">
    <source>
        <dbReference type="ARBA" id="ARBA00023004"/>
    </source>
</evidence>
<evidence type="ECO:0000256" key="1">
    <source>
        <dbReference type="ARBA" id="ARBA00007718"/>
    </source>
</evidence>
<keyword evidence="5 8" id="KW-0456">Lyase</keyword>
<evidence type="ECO:0000256" key="2">
    <source>
        <dbReference type="ARBA" id="ARBA00022490"/>
    </source>
</evidence>
<keyword evidence="3 8" id="KW-0408">Iron</keyword>
<keyword evidence="4 8" id="KW-0350">Heme biosynthesis</keyword>
<dbReference type="PROSITE" id="PS00534">
    <property type="entry name" value="FERROCHELATASE"/>
    <property type="match status" value="1"/>
</dbReference>
<dbReference type="CDD" id="cd00419">
    <property type="entry name" value="Ferrochelatase_C"/>
    <property type="match status" value="1"/>
</dbReference>
<evidence type="ECO:0000256" key="5">
    <source>
        <dbReference type="ARBA" id="ARBA00023239"/>
    </source>
</evidence>
<dbReference type="PANTHER" id="PTHR11108:SF1">
    <property type="entry name" value="FERROCHELATASE, MITOCHONDRIAL"/>
    <property type="match status" value="1"/>
</dbReference>
<dbReference type="HAMAP" id="MF_00323">
    <property type="entry name" value="Ferrochelatase"/>
    <property type="match status" value="1"/>
</dbReference>
<evidence type="ECO:0000256" key="7">
    <source>
        <dbReference type="ARBA" id="ARBA00024536"/>
    </source>
</evidence>
<dbReference type="KEGG" id="chla:C834K_0146"/>
<feature type="binding site" evidence="8">
    <location>
        <position position="186"/>
    </location>
    <ligand>
        <name>Fe(2+)</name>
        <dbReference type="ChEBI" id="CHEBI:29033"/>
    </ligand>
</feature>
<comment type="function">
    <text evidence="8 9">Catalyzes the ferrous insertion into protoporphyrin IX.</text>
</comment>
<comment type="catalytic activity">
    <reaction evidence="8 9">
        <text>heme b + 2 H(+) = protoporphyrin IX + Fe(2+)</text>
        <dbReference type="Rhea" id="RHEA:22584"/>
        <dbReference type="ChEBI" id="CHEBI:15378"/>
        <dbReference type="ChEBI" id="CHEBI:29033"/>
        <dbReference type="ChEBI" id="CHEBI:57306"/>
        <dbReference type="ChEBI" id="CHEBI:60344"/>
        <dbReference type="EC" id="4.98.1.1"/>
    </reaction>
</comment>
<dbReference type="GO" id="GO:0005737">
    <property type="term" value="C:cytoplasm"/>
    <property type="evidence" value="ECO:0007669"/>
    <property type="project" value="UniProtKB-SubCell"/>
</dbReference>
<sequence length="318" mass="36429">MVSAYLLANFGGPRHPNDIEVFLTSLLTDRDVTGGFLPSFIHKRLFSFIAKKRAPKVLPQYNCIGGFSPIYRDTESLAETLSLHLDTPVYTFHRYLPDTHQHTIQQLKALGNRPIVGVPLFPHFTYAVTGSIVRFIHNQLPSLDISWVSHFGNHPQFISCMIDHILKFLQAHDIATSDCCLLFSAHGLPMRYVNKGDPYNIQCEKSFKAISERLENIETHLCYQSKFGPGKWLTPSTKDMCTRLNTYKKYVLIVPFGFTSDHIETLYEIEKEYISILIDRKYQALRVPAIYQSPQWVESLATIIQSTPYVENKNLIKS</sequence>
<dbReference type="PANTHER" id="PTHR11108">
    <property type="entry name" value="FERROCHELATASE"/>
    <property type="match status" value="1"/>
</dbReference>